<dbReference type="GO" id="GO:0009089">
    <property type="term" value="P:lysine biosynthetic process via diaminopimelate"/>
    <property type="evidence" value="ECO:0007669"/>
    <property type="project" value="TreeGrafter"/>
</dbReference>
<comment type="cofactor">
    <cofactor evidence="1">
        <name>pyridoxal 5'-phosphate</name>
        <dbReference type="ChEBI" id="CHEBI:597326"/>
    </cofactor>
</comment>
<dbReference type="PANTHER" id="PTHR43727:SF2">
    <property type="entry name" value="GROUP IV DECARBOXYLASE"/>
    <property type="match status" value="1"/>
</dbReference>
<dbReference type="EMBL" id="HACG01053124">
    <property type="protein sequence ID" value="CEK99995.1"/>
    <property type="molecule type" value="Transcribed_RNA"/>
</dbReference>
<dbReference type="InterPro" id="IPR009006">
    <property type="entry name" value="Ala_racemase/Decarboxylase_C"/>
</dbReference>
<dbReference type="SUPFAM" id="SSF50621">
    <property type="entry name" value="Alanine racemase C-terminal domain-like"/>
    <property type="match status" value="1"/>
</dbReference>
<reference evidence="3" key="1">
    <citation type="submission" date="2014-12" db="EMBL/GenBank/DDBJ databases">
        <title>Insight into the proteome of Arion vulgaris.</title>
        <authorList>
            <person name="Aradska J."/>
            <person name="Bulat T."/>
            <person name="Smidak R."/>
            <person name="Sarate P."/>
            <person name="Gangsoo J."/>
            <person name="Sialana F."/>
            <person name="Bilban M."/>
            <person name="Lubec G."/>
        </authorList>
    </citation>
    <scope>NUCLEOTIDE SEQUENCE</scope>
    <source>
        <tissue evidence="3">Skin</tissue>
    </source>
</reference>
<dbReference type="AlphaFoldDB" id="A0A0B7C6D1"/>
<evidence type="ECO:0008006" key="4">
    <source>
        <dbReference type="Google" id="ProtNLM"/>
    </source>
</evidence>
<gene>
    <name evidence="3" type="primary">ORF222607</name>
</gene>
<dbReference type="PANTHER" id="PTHR43727">
    <property type="entry name" value="DIAMINOPIMELATE DECARBOXYLASE"/>
    <property type="match status" value="1"/>
</dbReference>
<sequence length="63" mass="7302">RILPDPKNGFIVVHDVGAYCHSMSSNYNVRMKAAEVLVDGSTWRLIRRKDTFEDFMAPYKNLQ</sequence>
<accession>A0A0B7C6D1</accession>
<protein>
    <recommendedName>
        <fullName evidence="4">Orn/DAP/Arg decarboxylase 2 C-terminal domain-containing protein</fullName>
    </recommendedName>
</protein>
<evidence type="ECO:0000256" key="2">
    <source>
        <dbReference type="ARBA" id="ARBA00022898"/>
    </source>
</evidence>
<keyword evidence="2" id="KW-0663">Pyridoxal phosphate</keyword>
<organism evidence="3">
    <name type="scientific">Arion vulgaris</name>
    <dbReference type="NCBI Taxonomy" id="1028688"/>
    <lineage>
        <taxon>Eukaryota</taxon>
        <taxon>Metazoa</taxon>
        <taxon>Spiralia</taxon>
        <taxon>Lophotrochozoa</taxon>
        <taxon>Mollusca</taxon>
        <taxon>Gastropoda</taxon>
        <taxon>Heterobranchia</taxon>
        <taxon>Euthyneura</taxon>
        <taxon>Panpulmonata</taxon>
        <taxon>Eupulmonata</taxon>
        <taxon>Stylommatophora</taxon>
        <taxon>Helicina</taxon>
        <taxon>Arionoidea</taxon>
        <taxon>Arionidae</taxon>
        <taxon>Arion</taxon>
    </lineage>
</organism>
<evidence type="ECO:0000256" key="1">
    <source>
        <dbReference type="ARBA" id="ARBA00001933"/>
    </source>
</evidence>
<name>A0A0B7C6D1_9EUPU</name>
<feature type="non-terminal residue" evidence="3">
    <location>
        <position position="1"/>
    </location>
</feature>
<dbReference type="Gene3D" id="2.40.37.10">
    <property type="entry name" value="Lyase, Ornithine Decarboxylase, Chain A, domain 1"/>
    <property type="match status" value="1"/>
</dbReference>
<evidence type="ECO:0000313" key="3">
    <source>
        <dbReference type="EMBL" id="CEK99995.1"/>
    </source>
</evidence>
<proteinExistence type="predicted"/>
<dbReference type="GO" id="GO:0008836">
    <property type="term" value="F:diaminopimelate decarboxylase activity"/>
    <property type="evidence" value="ECO:0007669"/>
    <property type="project" value="TreeGrafter"/>
</dbReference>